<dbReference type="GO" id="GO:0003677">
    <property type="term" value="F:DNA binding"/>
    <property type="evidence" value="ECO:0007669"/>
    <property type="project" value="UniProtKB-KW"/>
</dbReference>
<keyword evidence="1" id="KW-0238">DNA-binding</keyword>
<dbReference type="eggNOG" id="COG4148">
    <property type="taxonomic scope" value="Bacteria"/>
</dbReference>
<evidence type="ECO:0000313" key="2">
    <source>
        <dbReference type="Proteomes" id="UP000204551"/>
    </source>
</evidence>
<organism evidence="1 2">
    <name type="scientific">Arenibacter algicola</name>
    <dbReference type="NCBI Taxonomy" id="616991"/>
    <lineage>
        <taxon>Bacteria</taxon>
        <taxon>Pseudomonadati</taxon>
        <taxon>Bacteroidota</taxon>
        <taxon>Flavobacteriia</taxon>
        <taxon>Flavobacteriales</taxon>
        <taxon>Flavobacteriaceae</taxon>
        <taxon>Arenibacter</taxon>
    </lineage>
</organism>
<evidence type="ECO:0000313" key="1">
    <source>
        <dbReference type="EMBL" id="ASO05912.1"/>
    </source>
</evidence>
<proteinExistence type="predicted"/>
<accession>A0A221UX58</accession>
<dbReference type="EMBL" id="CP022515">
    <property type="protein sequence ID" value="ASO05912.1"/>
    <property type="molecule type" value="Genomic_DNA"/>
</dbReference>
<dbReference type="InterPro" id="IPR008995">
    <property type="entry name" value="Mo/tungstate-bd_C_term_dom"/>
</dbReference>
<name>A0A221UX58_9FLAO</name>
<dbReference type="STRING" id="616991.GCA_000733925_00789"/>
<reference evidence="1 2" key="1">
    <citation type="submission" date="2017-07" db="EMBL/GenBank/DDBJ databases">
        <title>Genome Sequence of Arenibacter algicola Strain SMS7 Isolated from a culture of the Diatom Skeletonema marinoi.</title>
        <authorList>
            <person name="Topel M."/>
            <person name="Pinder M.I.M."/>
            <person name="Johansson O.N."/>
            <person name="Kourtchenko O."/>
            <person name="Godhe A."/>
            <person name="Clarke A.K."/>
        </authorList>
    </citation>
    <scope>NUCLEOTIDE SEQUENCE [LARGE SCALE GENOMIC DNA]</scope>
    <source>
        <strain evidence="1 2">SMS7</strain>
    </source>
</reference>
<sequence>MNSFPGHITEVTTNGTMSIVCVGVGNGEELMSVVIDSPETAPYLKKGNKVNVLFKEMEVAITTQKELDISIENRIAGNIASMEEGVLLSRLILETKIGEVIAIISTKSVGQMGLVEKMNVMIMVKLNEIILAP</sequence>
<dbReference type="KEGG" id="aalg:AREALGSMS7_02468"/>
<dbReference type="RefSeq" id="WP_093978534.1">
    <property type="nucleotide sequence ID" value="NZ_CP022515.1"/>
</dbReference>
<gene>
    <name evidence="1" type="ORF">AREALGSMS7_02468</name>
</gene>
<dbReference type="Proteomes" id="UP000204551">
    <property type="component" value="Chromosome"/>
</dbReference>
<dbReference type="AlphaFoldDB" id="A0A221UX58"/>
<protein>
    <submittedName>
        <fullName evidence="1">DNA-binding transcriptional regulator ModE</fullName>
    </submittedName>
</protein>
<dbReference type="SUPFAM" id="SSF50331">
    <property type="entry name" value="MOP-like"/>
    <property type="match status" value="1"/>
</dbReference>
<dbReference type="Gene3D" id="2.40.50.100">
    <property type="match status" value="2"/>
</dbReference>